<evidence type="ECO:0000256" key="8">
    <source>
        <dbReference type="ARBA" id="ARBA00040531"/>
    </source>
</evidence>
<dbReference type="InterPro" id="IPR051132">
    <property type="entry name" value="3-5_Exonuclease_domain"/>
</dbReference>
<dbReference type="Gene3D" id="3.30.420.10">
    <property type="entry name" value="Ribonuclease H-like superfamily/Ribonuclease H"/>
    <property type="match status" value="1"/>
</dbReference>
<evidence type="ECO:0000256" key="9">
    <source>
        <dbReference type="ARBA" id="ARBA00042761"/>
    </source>
</evidence>
<evidence type="ECO:0000256" key="1">
    <source>
        <dbReference type="ARBA" id="ARBA00004123"/>
    </source>
</evidence>
<evidence type="ECO:0000313" key="12">
    <source>
        <dbReference type="Proteomes" id="UP000054107"/>
    </source>
</evidence>
<protein>
    <recommendedName>
        <fullName evidence="8">3'-5' exonuclease</fullName>
    </recommendedName>
    <alternativeName>
        <fullName evidence="9">Werner Syndrome-like exonuclease</fullName>
    </alternativeName>
</protein>
<dbReference type="InterPro" id="IPR036397">
    <property type="entry name" value="RNaseH_sf"/>
</dbReference>
<dbReference type="Proteomes" id="UP000054107">
    <property type="component" value="Unassembled WGS sequence"/>
</dbReference>
<sequence>YHPNAFLDLGSQYMELGYTDSLKKWSLQRLCQDVLGKYLPKPESVRCGDWQVAVLDATQRKYAATDAYVALDLFEKMRTLTALNRPVNQKSSVGTIVNVYATPRTCRGKQLAIGKILESTDDDINCMNCVTVQLLEIIKSDSYAPVCHHENRRSSRLRKTFTGIGAQVNSTIMSLSKRCLKTSKLKAEDSPPVPNSTVPTLILKDPFHLMDSISISEKHGAHKVFMSRFSDALFVPSHEDKKKIEVALKLQKTTFEIVSRENPAWIAKRLRRVIPAAEDLLPVVKKLFKEFEGVECAKTGLPLFDKVCKAQAQKVLDAISKGHVSDPIGVQLYHIRYVDGLGLPVYRCIRGTNSLEGGVHTNIIRKFSMYNASPRLTDCLLTDYRLRHNTDVGSRNRYNLVHKSHYNPWLVQGINHLKSELSMSVKGSYYDPDGNGIHFSPTGESFGICPVPDFTKQHLEMLAVESDAKYPSPSTPLTVENVLQLCALPLVSVRRNQLSTYQYLAVMQNTKYPVTPIHTKREEEKFWTLYNELEAVHNKAKPDFVKMAKEWCR</sequence>
<proteinExistence type="predicted"/>
<evidence type="ECO:0000313" key="11">
    <source>
        <dbReference type="EMBL" id="CEP08527.1"/>
    </source>
</evidence>
<evidence type="ECO:0000259" key="10">
    <source>
        <dbReference type="Pfam" id="PF01612"/>
    </source>
</evidence>
<dbReference type="InterPro" id="IPR012337">
    <property type="entry name" value="RNaseH-like_sf"/>
</dbReference>
<dbReference type="STRING" id="35722.A0A0B7MTU1"/>
<evidence type="ECO:0000256" key="6">
    <source>
        <dbReference type="ARBA" id="ARBA00022842"/>
    </source>
</evidence>
<keyword evidence="12" id="KW-1185">Reference proteome</keyword>
<evidence type="ECO:0000256" key="7">
    <source>
        <dbReference type="ARBA" id="ARBA00023242"/>
    </source>
</evidence>
<evidence type="ECO:0000256" key="4">
    <source>
        <dbReference type="ARBA" id="ARBA00022801"/>
    </source>
</evidence>
<feature type="non-terminal residue" evidence="11">
    <location>
        <position position="1"/>
    </location>
</feature>
<keyword evidence="4" id="KW-0378">Hydrolase</keyword>
<keyword evidence="3" id="KW-0479">Metal-binding</keyword>
<evidence type="ECO:0000256" key="5">
    <source>
        <dbReference type="ARBA" id="ARBA00022839"/>
    </source>
</evidence>
<reference evidence="11 12" key="1">
    <citation type="submission" date="2014-09" db="EMBL/GenBank/DDBJ databases">
        <authorList>
            <person name="Ellenberger Sabrina"/>
        </authorList>
    </citation>
    <scope>NUCLEOTIDE SEQUENCE [LARGE SCALE GENOMIC DNA]</scope>
    <source>
        <strain evidence="11 12">CBS 412.66</strain>
    </source>
</reference>
<dbReference type="GO" id="GO:0006139">
    <property type="term" value="P:nucleobase-containing compound metabolic process"/>
    <property type="evidence" value="ECO:0007669"/>
    <property type="project" value="InterPro"/>
</dbReference>
<keyword evidence="5" id="KW-0269">Exonuclease</keyword>
<name>A0A0B7MTU1_9FUNG</name>
<dbReference type="GO" id="GO:0003676">
    <property type="term" value="F:nucleic acid binding"/>
    <property type="evidence" value="ECO:0007669"/>
    <property type="project" value="InterPro"/>
</dbReference>
<organism evidence="11 12">
    <name type="scientific">Parasitella parasitica</name>
    <dbReference type="NCBI Taxonomy" id="35722"/>
    <lineage>
        <taxon>Eukaryota</taxon>
        <taxon>Fungi</taxon>
        <taxon>Fungi incertae sedis</taxon>
        <taxon>Mucoromycota</taxon>
        <taxon>Mucoromycotina</taxon>
        <taxon>Mucoromycetes</taxon>
        <taxon>Mucorales</taxon>
        <taxon>Mucorineae</taxon>
        <taxon>Mucoraceae</taxon>
        <taxon>Parasitella</taxon>
    </lineage>
</organism>
<dbReference type="SUPFAM" id="SSF53098">
    <property type="entry name" value="Ribonuclease H-like"/>
    <property type="match status" value="1"/>
</dbReference>
<dbReference type="AlphaFoldDB" id="A0A0B7MTU1"/>
<dbReference type="EMBL" id="LN719634">
    <property type="protein sequence ID" value="CEP08527.1"/>
    <property type="molecule type" value="Genomic_DNA"/>
</dbReference>
<dbReference type="GO" id="GO:0046872">
    <property type="term" value="F:metal ion binding"/>
    <property type="evidence" value="ECO:0007669"/>
    <property type="project" value="UniProtKB-KW"/>
</dbReference>
<dbReference type="Pfam" id="PF01612">
    <property type="entry name" value="DNA_pol_A_exo1"/>
    <property type="match status" value="1"/>
</dbReference>
<dbReference type="PANTHER" id="PTHR13620:SF109">
    <property type="entry name" value="3'-5' EXONUCLEASE"/>
    <property type="match status" value="1"/>
</dbReference>
<gene>
    <name evidence="11" type="primary">PARPA_01855.1 scaffold 1674</name>
</gene>
<accession>A0A0B7MTU1</accession>
<evidence type="ECO:0000256" key="2">
    <source>
        <dbReference type="ARBA" id="ARBA00022722"/>
    </source>
</evidence>
<dbReference type="InterPro" id="IPR002562">
    <property type="entry name" value="3'-5'_exonuclease_dom"/>
</dbReference>
<evidence type="ECO:0000256" key="3">
    <source>
        <dbReference type="ARBA" id="ARBA00022723"/>
    </source>
</evidence>
<dbReference type="GO" id="GO:0008408">
    <property type="term" value="F:3'-5' exonuclease activity"/>
    <property type="evidence" value="ECO:0007669"/>
    <property type="project" value="InterPro"/>
</dbReference>
<dbReference type="PANTHER" id="PTHR13620">
    <property type="entry name" value="3-5 EXONUCLEASE"/>
    <property type="match status" value="1"/>
</dbReference>
<keyword evidence="2" id="KW-0540">Nuclease</keyword>
<feature type="domain" description="3'-5' exonuclease" evidence="10">
    <location>
        <begin position="15"/>
        <end position="79"/>
    </location>
</feature>
<keyword evidence="6" id="KW-0460">Magnesium</keyword>
<dbReference type="OrthoDB" id="2267587at2759"/>
<comment type="subcellular location">
    <subcellularLocation>
        <location evidence="1">Nucleus</location>
    </subcellularLocation>
</comment>
<dbReference type="GO" id="GO:0005634">
    <property type="term" value="C:nucleus"/>
    <property type="evidence" value="ECO:0007669"/>
    <property type="project" value="UniProtKB-SubCell"/>
</dbReference>
<keyword evidence="7" id="KW-0539">Nucleus</keyword>
<feature type="non-terminal residue" evidence="11">
    <location>
        <position position="553"/>
    </location>
</feature>